<dbReference type="Proteomes" id="UP001412067">
    <property type="component" value="Unassembled WGS sequence"/>
</dbReference>
<evidence type="ECO:0000313" key="2">
    <source>
        <dbReference type="Proteomes" id="UP001412067"/>
    </source>
</evidence>
<sequence>MGDHPLLRALDFCRFPRYPAALNQVLVQLLVAGILFHPLAAGRALLALFLSPPPPLLLSPSSSFSPHPDAFASNTLIRSLLAAGLPDAASPSMASSFFPPPLSLIISPFLFS</sequence>
<evidence type="ECO:0000313" key="1">
    <source>
        <dbReference type="EMBL" id="KAK8967995.1"/>
    </source>
</evidence>
<comment type="caution">
    <text evidence="1">The sequence shown here is derived from an EMBL/GenBank/DDBJ whole genome shotgun (WGS) entry which is preliminary data.</text>
</comment>
<accession>A0ABR2MUY4</accession>
<protein>
    <submittedName>
        <fullName evidence="1">Uncharacterized protein</fullName>
    </submittedName>
</protein>
<dbReference type="EMBL" id="JBBWWR010000004">
    <property type="protein sequence ID" value="KAK8967995.1"/>
    <property type="molecule type" value="Genomic_DNA"/>
</dbReference>
<name>A0ABR2MUY4_9ASPA</name>
<proteinExistence type="predicted"/>
<reference evidence="1 2" key="1">
    <citation type="journal article" date="2022" name="Nat. Plants">
        <title>Genomes of leafy and leafless Platanthera orchids illuminate the evolution of mycoheterotrophy.</title>
        <authorList>
            <person name="Li M.H."/>
            <person name="Liu K.W."/>
            <person name="Li Z."/>
            <person name="Lu H.C."/>
            <person name="Ye Q.L."/>
            <person name="Zhang D."/>
            <person name="Wang J.Y."/>
            <person name="Li Y.F."/>
            <person name="Zhong Z.M."/>
            <person name="Liu X."/>
            <person name="Yu X."/>
            <person name="Liu D.K."/>
            <person name="Tu X.D."/>
            <person name="Liu B."/>
            <person name="Hao Y."/>
            <person name="Liao X.Y."/>
            <person name="Jiang Y.T."/>
            <person name="Sun W.H."/>
            <person name="Chen J."/>
            <person name="Chen Y.Q."/>
            <person name="Ai Y."/>
            <person name="Zhai J.W."/>
            <person name="Wu S.S."/>
            <person name="Zhou Z."/>
            <person name="Hsiao Y.Y."/>
            <person name="Wu W.L."/>
            <person name="Chen Y.Y."/>
            <person name="Lin Y.F."/>
            <person name="Hsu J.L."/>
            <person name="Li C.Y."/>
            <person name="Wang Z.W."/>
            <person name="Zhao X."/>
            <person name="Zhong W.Y."/>
            <person name="Ma X.K."/>
            <person name="Ma L."/>
            <person name="Huang J."/>
            <person name="Chen G.Z."/>
            <person name="Huang M.Z."/>
            <person name="Huang L."/>
            <person name="Peng D.H."/>
            <person name="Luo Y.B."/>
            <person name="Zou S.Q."/>
            <person name="Chen S.P."/>
            <person name="Lan S."/>
            <person name="Tsai W.C."/>
            <person name="Van de Peer Y."/>
            <person name="Liu Z.J."/>
        </authorList>
    </citation>
    <scope>NUCLEOTIDE SEQUENCE [LARGE SCALE GENOMIC DNA]</scope>
    <source>
        <strain evidence="1">Lor288</strain>
    </source>
</reference>
<gene>
    <name evidence="1" type="ORF">KSP40_PGU003670</name>
</gene>
<organism evidence="1 2">
    <name type="scientific">Platanthera guangdongensis</name>
    <dbReference type="NCBI Taxonomy" id="2320717"/>
    <lineage>
        <taxon>Eukaryota</taxon>
        <taxon>Viridiplantae</taxon>
        <taxon>Streptophyta</taxon>
        <taxon>Embryophyta</taxon>
        <taxon>Tracheophyta</taxon>
        <taxon>Spermatophyta</taxon>
        <taxon>Magnoliopsida</taxon>
        <taxon>Liliopsida</taxon>
        <taxon>Asparagales</taxon>
        <taxon>Orchidaceae</taxon>
        <taxon>Orchidoideae</taxon>
        <taxon>Orchideae</taxon>
        <taxon>Orchidinae</taxon>
        <taxon>Platanthera</taxon>
    </lineage>
</organism>
<keyword evidence="2" id="KW-1185">Reference proteome</keyword>